<evidence type="ECO:0000256" key="6">
    <source>
        <dbReference type="ARBA" id="ARBA00022822"/>
    </source>
</evidence>
<evidence type="ECO:0000256" key="5">
    <source>
        <dbReference type="ARBA" id="ARBA00022793"/>
    </source>
</evidence>
<organism evidence="11 12">
    <name type="scientific">Compostibacillus humi</name>
    <dbReference type="NCBI Taxonomy" id="1245525"/>
    <lineage>
        <taxon>Bacteria</taxon>
        <taxon>Bacillati</taxon>
        <taxon>Bacillota</taxon>
        <taxon>Bacilli</taxon>
        <taxon>Bacillales</taxon>
        <taxon>Bacillaceae</taxon>
        <taxon>Compostibacillus</taxon>
    </lineage>
</organism>
<dbReference type="GO" id="GO:0004425">
    <property type="term" value="F:indole-3-glycerol-phosphate synthase activity"/>
    <property type="evidence" value="ECO:0007669"/>
    <property type="project" value="UniProtKB-UniRule"/>
</dbReference>
<dbReference type="Gene3D" id="3.20.20.70">
    <property type="entry name" value="Aldolase class I"/>
    <property type="match status" value="1"/>
</dbReference>
<evidence type="ECO:0000313" key="12">
    <source>
        <dbReference type="Proteomes" id="UP000602050"/>
    </source>
</evidence>
<evidence type="ECO:0000256" key="8">
    <source>
        <dbReference type="ARBA" id="ARBA00023239"/>
    </source>
</evidence>
<dbReference type="PANTHER" id="PTHR22854:SF2">
    <property type="entry name" value="INDOLE-3-GLYCEROL-PHOSPHATE SYNTHASE"/>
    <property type="match status" value="1"/>
</dbReference>
<dbReference type="UniPathway" id="UPA00035">
    <property type="reaction ID" value="UER00043"/>
</dbReference>
<accession>A0A8J2ZRA6</accession>
<dbReference type="SUPFAM" id="SSF51366">
    <property type="entry name" value="Ribulose-phoshate binding barrel"/>
    <property type="match status" value="1"/>
</dbReference>
<dbReference type="PANTHER" id="PTHR22854">
    <property type="entry name" value="TRYPTOPHAN BIOSYNTHESIS PROTEIN"/>
    <property type="match status" value="1"/>
</dbReference>
<dbReference type="EC" id="4.1.1.48" evidence="9"/>
<dbReference type="AlphaFoldDB" id="A0A8J2ZRA6"/>
<dbReference type="NCBIfam" id="NF001377">
    <property type="entry name" value="PRK00278.2-4"/>
    <property type="match status" value="1"/>
</dbReference>
<keyword evidence="6 9" id="KW-0822">Tryptophan biosynthesis</keyword>
<evidence type="ECO:0000256" key="1">
    <source>
        <dbReference type="ARBA" id="ARBA00001633"/>
    </source>
</evidence>
<evidence type="ECO:0000313" key="11">
    <source>
        <dbReference type="EMBL" id="GGH72422.1"/>
    </source>
</evidence>
<dbReference type="Pfam" id="PF00218">
    <property type="entry name" value="IGPS"/>
    <property type="match status" value="1"/>
</dbReference>
<keyword evidence="8 9" id="KW-0456">Lyase</keyword>
<dbReference type="HAMAP" id="MF_00134_B">
    <property type="entry name" value="IGPS_B"/>
    <property type="match status" value="1"/>
</dbReference>
<keyword evidence="7 9" id="KW-0057">Aromatic amino acid biosynthesis</keyword>
<keyword evidence="4 9" id="KW-0028">Amino-acid biosynthesis</keyword>
<dbReference type="Proteomes" id="UP000602050">
    <property type="component" value="Unassembled WGS sequence"/>
</dbReference>
<dbReference type="InterPro" id="IPR013785">
    <property type="entry name" value="Aldolase_TIM"/>
</dbReference>
<dbReference type="GO" id="GO:0004640">
    <property type="term" value="F:phosphoribosylanthranilate isomerase activity"/>
    <property type="evidence" value="ECO:0007669"/>
    <property type="project" value="TreeGrafter"/>
</dbReference>
<reference evidence="11" key="2">
    <citation type="submission" date="2020-09" db="EMBL/GenBank/DDBJ databases">
        <authorList>
            <person name="Sun Q."/>
            <person name="Zhou Y."/>
        </authorList>
    </citation>
    <scope>NUCLEOTIDE SEQUENCE</scope>
    <source>
        <strain evidence="11">CGMCC 1.12360</strain>
    </source>
</reference>
<evidence type="ECO:0000259" key="10">
    <source>
        <dbReference type="Pfam" id="PF00218"/>
    </source>
</evidence>
<dbReference type="InterPro" id="IPR011060">
    <property type="entry name" value="RibuloseP-bd_barrel"/>
</dbReference>
<gene>
    <name evidence="9 11" type="primary">trpC</name>
    <name evidence="11" type="ORF">GCM10010978_09310</name>
</gene>
<dbReference type="GO" id="GO:0000162">
    <property type="term" value="P:L-tryptophan biosynthetic process"/>
    <property type="evidence" value="ECO:0007669"/>
    <property type="project" value="UniProtKB-UniRule"/>
</dbReference>
<feature type="domain" description="Indole-3-glycerol phosphate synthase" evidence="10">
    <location>
        <begin position="4"/>
        <end position="251"/>
    </location>
</feature>
<protein>
    <recommendedName>
        <fullName evidence="9">Indole-3-glycerol phosphate synthase</fullName>
        <shortName evidence="9">IGPS</shortName>
        <ecNumber evidence="9">4.1.1.48</ecNumber>
    </recommendedName>
</protein>
<name>A0A8J2ZRA6_9BACI</name>
<proteinExistence type="inferred from homology"/>
<comment type="pathway">
    <text evidence="2 9">Amino-acid biosynthesis; L-tryptophan biosynthesis; L-tryptophan from chorismate: step 4/5.</text>
</comment>
<keyword evidence="12" id="KW-1185">Reference proteome</keyword>
<dbReference type="NCBIfam" id="NF001371">
    <property type="entry name" value="PRK00278.1-3"/>
    <property type="match status" value="1"/>
</dbReference>
<keyword evidence="5 9" id="KW-0210">Decarboxylase</keyword>
<evidence type="ECO:0000256" key="9">
    <source>
        <dbReference type="HAMAP-Rule" id="MF_00134"/>
    </source>
</evidence>
<dbReference type="InterPro" id="IPR013798">
    <property type="entry name" value="Indole-3-glycerol_P_synth_dom"/>
</dbReference>
<dbReference type="CDD" id="cd00331">
    <property type="entry name" value="IGPS"/>
    <property type="match status" value="1"/>
</dbReference>
<sequence length="265" mass="29495">MSILEKILAEKQREIALFQKQQWEVVKEKQVPSFTEQVRKAETISIIAEIKRASPSKGEINSKVDPVFQAKQYEKSGAAAISVLTDSAFFQGSMEDLEKVREAVSLPILCKDFIIDPIQIDRAKAAGANMILLIAAALKDTQLTSLFTYAKKEHLEVLVEVHNEEEMKRAMKLNPFLIGINNRNLKTFAVDLQTTERLASYVTNNNSILVSESGIKSRDDVYRLRNAGAKAILVGETLMQAENLKQTFQDLQVPLAKEGIGPGCS</sequence>
<comment type="catalytic activity">
    <reaction evidence="1 9">
        <text>1-(2-carboxyphenylamino)-1-deoxy-D-ribulose 5-phosphate + H(+) = (1S,2R)-1-C-(indol-3-yl)glycerol 3-phosphate + CO2 + H2O</text>
        <dbReference type="Rhea" id="RHEA:23476"/>
        <dbReference type="ChEBI" id="CHEBI:15377"/>
        <dbReference type="ChEBI" id="CHEBI:15378"/>
        <dbReference type="ChEBI" id="CHEBI:16526"/>
        <dbReference type="ChEBI" id="CHEBI:58613"/>
        <dbReference type="ChEBI" id="CHEBI:58866"/>
        <dbReference type="EC" id="4.1.1.48"/>
    </reaction>
</comment>
<dbReference type="InterPro" id="IPR045186">
    <property type="entry name" value="Indole-3-glycerol_P_synth"/>
</dbReference>
<comment type="similarity">
    <text evidence="3 9">Belongs to the TrpC family.</text>
</comment>
<dbReference type="EMBL" id="BMEV01000012">
    <property type="protein sequence ID" value="GGH72422.1"/>
    <property type="molecule type" value="Genomic_DNA"/>
</dbReference>
<dbReference type="InterPro" id="IPR001468">
    <property type="entry name" value="Indole-3-GlycerolPSynthase_CS"/>
</dbReference>
<dbReference type="RefSeq" id="WP_188391212.1">
    <property type="nucleotide sequence ID" value="NZ_BMEV01000012.1"/>
</dbReference>
<dbReference type="FunFam" id="3.20.20.70:FF:000024">
    <property type="entry name" value="Indole-3-glycerol phosphate synthase"/>
    <property type="match status" value="1"/>
</dbReference>
<evidence type="ECO:0000256" key="3">
    <source>
        <dbReference type="ARBA" id="ARBA00008737"/>
    </source>
</evidence>
<reference evidence="11" key="1">
    <citation type="journal article" date="2014" name="Int. J. Syst. Evol. Microbiol.">
        <title>Complete genome sequence of Corynebacterium casei LMG S-19264T (=DSM 44701T), isolated from a smear-ripened cheese.</title>
        <authorList>
            <consortium name="US DOE Joint Genome Institute (JGI-PGF)"/>
            <person name="Walter F."/>
            <person name="Albersmeier A."/>
            <person name="Kalinowski J."/>
            <person name="Ruckert C."/>
        </authorList>
    </citation>
    <scope>NUCLEOTIDE SEQUENCE</scope>
    <source>
        <strain evidence="11">CGMCC 1.12360</strain>
    </source>
</reference>
<dbReference type="PROSITE" id="PS00614">
    <property type="entry name" value="IGPS"/>
    <property type="match status" value="1"/>
</dbReference>
<comment type="caution">
    <text evidence="11">The sequence shown here is derived from an EMBL/GenBank/DDBJ whole genome shotgun (WGS) entry which is preliminary data.</text>
</comment>
<evidence type="ECO:0000256" key="2">
    <source>
        <dbReference type="ARBA" id="ARBA00004696"/>
    </source>
</evidence>
<evidence type="ECO:0000256" key="7">
    <source>
        <dbReference type="ARBA" id="ARBA00023141"/>
    </source>
</evidence>
<dbReference type="HAMAP" id="MF_00134_A">
    <property type="entry name" value="IGPS_A"/>
    <property type="match status" value="1"/>
</dbReference>
<evidence type="ECO:0000256" key="4">
    <source>
        <dbReference type="ARBA" id="ARBA00022605"/>
    </source>
</evidence>